<gene>
    <name evidence="5" type="ORF">MNBD_PLANCTO02-693</name>
</gene>
<proteinExistence type="predicted"/>
<dbReference type="InterPro" id="IPR036388">
    <property type="entry name" value="WH-like_DNA-bd_sf"/>
</dbReference>
<keyword evidence="3" id="KW-0804">Transcription</keyword>
<feature type="domain" description="HTH gntR-type" evidence="4">
    <location>
        <begin position="4"/>
        <end position="71"/>
    </location>
</feature>
<name>A0A3B1E0Y9_9ZZZZ</name>
<dbReference type="AlphaFoldDB" id="A0A3B1E0Y9"/>
<dbReference type="GO" id="GO:0003700">
    <property type="term" value="F:DNA-binding transcription factor activity"/>
    <property type="evidence" value="ECO:0007669"/>
    <property type="project" value="InterPro"/>
</dbReference>
<evidence type="ECO:0000256" key="1">
    <source>
        <dbReference type="ARBA" id="ARBA00023015"/>
    </source>
</evidence>
<dbReference type="Pfam" id="PF07729">
    <property type="entry name" value="FCD"/>
    <property type="match status" value="1"/>
</dbReference>
<dbReference type="SUPFAM" id="SSF46785">
    <property type="entry name" value="Winged helix' DNA-binding domain"/>
    <property type="match status" value="1"/>
</dbReference>
<dbReference type="Pfam" id="PF00392">
    <property type="entry name" value="GntR"/>
    <property type="match status" value="1"/>
</dbReference>
<dbReference type="SMART" id="SM00345">
    <property type="entry name" value="HTH_GNTR"/>
    <property type="match status" value="1"/>
</dbReference>
<dbReference type="Gene3D" id="1.20.120.530">
    <property type="entry name" value="GntR ligand-binding domain-like"/>
    <property type="match status" value="1"/>
</dbReference>
<dbReference type="PANTHER" id="PTHR43537:SF5">
    <property type="entry name" value="UXU OPERON TRANSCRIPTIONAL REGULATOR"/>
    <property type="match status" value="1"/>
</dbReference>
<dbReference type="PANTHER" id="PTHR43537">
    <property type="entry name" value="TRANSCRIPTIONAL REGULATOR, GNTR FAMILY"/>
    <property type="match status" value="1"/>
</dbReference>
<dbReference type="EMBL" id="UOGL01000258">
    <property type="protein sequence ID" value="VAX38775.1"/>
    <property type="molecule type" value="Genomic_DNA"/>
</dbReference>
<protein>
    <submittedName>
        <fullName evidence="5">Transcriptional regulator, GntR family</fullName>
    </submittedName>
</protein>
<dbReference type="PROSITE" id="PS50949">
    <property type="entry name" value="HTH_GNTR"/>
    <property type="match status" value="1"/>
</dbReference>
<dbReference type="InterPro" id="IPR011711">
    <property type="entry name" value="GntR_C"/>
</dbReference>
<evidence type="ECO:0000256" key="2">
    <source>
        <dbReference type="ARBA" id="ARBA00023125"/>
    </source>
</evidence>
<reference evidence="5" key="1">
    <citation type="submission" date="2018-06" db="EMBL/GenBank/DDBJ databases">
        <authorList>
            <person name="Zhirakovskaya E."/>
        </authorList>
    </citation>
    <scope>NUCLEOTIDE SEQUENCE</scope>
</reference>
<organism evidence="5">
    <name type="scientific">hydrothermal vent metagenome</name>
    <dbReference type="NCBI Taxonomy" id="652676"/>
    <lineage>
        <taxon>unclassified sequences</taxon>
        <taxon>metagenomes</taxon>
        <taxon>ecological metagenomes</taxon>
    </lineage>
</organism>
<dbReference type="SMART" id="SM00895">
    <property type="entry name" value="FCD"/>
    <property type="match status" value="1"/>
</dbReference>
<evidence type="ECO:0000313" key="5">
    <source>
        <dbReference type="EMBL" id="VAX38775.1"/>
    </source>
</evidence>
<dbReference type="Gene3D" id="1.10.10.10">
    <property type="entry name" value="Winged helix-like DNA-binding domain superfamily/Winged helix DNA-binding domain"/>
    <property type="match status" value="1"/>
</dbReference>
<dbReference type="InterPro" id="IPR008920">
    <property type="entry name" value="TF_FadR/GntR_C"/>
</dbReference>
<accession>A0A3B1E0Y9</accession>
<dbReference type="InterPro" id="IPR036390">
    <property type="entry name" value="WH_DNA-bd_sf"/>
</dbReference>
<keyword evidence="2" id="KW-0238">DNA-binding</keyword>
<evidence type="ECO:0000256" key="3">
    <source>
        <dbReference type="ARBA" id="ARBA00023163"/>
    </source>
</evidence>
<dbReference type="CDD" id="cd07377">
    <property type="entry name" value="WHTH_GntR"/>
    <property type="match status" value="1"/>
</dbReference>
<dbReference type="SUPFAM" id="SSF48008">
    <property type="entry name" value="GntR ligand-binding domain-like"/>
    <property type="match status" value="1"/>
</dbReference>
<sequence length="237" mass="27462">MIVISLRKKAYTHIRKKLILGQLPAGTQLSEPEIAKELGMSRTPVREALHQMEMEGLVKCYPRLGTVVHLPNKEELVEMFGVREALESHAIVEAVQQINKEQLDKMECLHNEMCEIAITFKKSDTEYMQGDLLDRHLMADMAFHRVMFLASGNCYLTKLLEDTSLLSRIFRTEIWVYDRPTIDIVNGFHARILETLKQRDIEAARRVTIEAMQAAKFNSLKKFEEQQKLNENNPYEI</sequence>
<dbReference type="GO" id="GO:0003677">
    <property type="term" value="F:DNA binding"/>
    <property type="evidence" value="ECO:0007669"/>
    <property type="project" value="UniProtKB-KW"/>
</dbReference>
<evidence type="ECO:0000259" key="4">
    <source>
        <dbReference type="PROSITE" id="PS50949"/>
    </source>
</evidence>
<dbReference type="InterPro" id="IPR000524">
    <property type="entry name" value="Tscrpt_reg_HTH_GntR"/>
</dbReference>
<keyword evidence="1" id="KW-0805">Transcription regulation</keyword>
<dbReference type="PRINTS" id="PR00035">
    <property type="entry name" value="HTHGNTR"/>
</dbReference>